<protein>
    <submittedName>
        <fullName evidence="2">Uncharacterized protein</fullName>
    </submittedName>
</protein>
<evidence type="ECO:0000313" key="2">
    <source>
        <dbReference type="EMBL" id="WOG98579.1"/>
    </source>
</evidence>
<proteinExistence type="predicted"/>
<dbReference type="AlphaFoldDB" id="A0AAF1AXQ2"/>
<feature type="region of interest" description="Disordered" evidence="1">
    <location>
        <begin position="137"/>
        <end position="160"/>
    </location>
</feature>
<evidence type="ECO:0000313" key="3">
    <source>
        <dbReference type="Proteomes" id="UP000077755"/>
    </source>
</evidence>
<accession>A0AAF1AXQ2</accession>
<dbReference type="PANTHER" id="PTHR34546:SF3">
    <property type="entry name" value="OS06G0153600 PROTEIN"/>
    <property type="match status" value="1"/>
</dbReference>
<sequence>MTGYDSNGYSYPGPRVSNVQPYLQSNVESVTHGNLNNKLSRLSLGVQGTKPKNMKKKGKKGGGGGYEEVKKWPAISENEWPCNPVPEPTVGWPELNLKPAAERVLTEEENALLVAGKAQQKALDAATDMFREMMDSDGEIEDSSSDDDDDYEGGGGMDDEKDECKEYKFFSEVFAEDSELRSYYEKNCERGEFSCLVCAGLGQKVGKKYKDCVALVQHSTTIAKTKKRRAHRALGEVICKVLGPHDAEDVEEEEIHDGANLVLTYIIPHLQMYNGICWPSKDNKTYSYNILFLLLRTWRLEPAGHWPHTYSDHDFTTFISISYNTKTKNCSLYQNASSNTITYEYIRNNL</sequence>
<dbReference type="EMBL" id="CP093346">
    <property type="protein sequence ID" value="WOG98579.1"/>
    <property type="molecule type" value="Genomic_DNA"/>
</dbReference>
<name>A0AAF1AXQ2_DAUCS</name>
<reference evidence="2" key="2">
    <citation type="submission" date="2022-03" db="EMBL/GenBank/DDBJ databases">
        <title>Draft title - Genomic analysis of global carrot germplasm unveils the trajectory of domestication and the origin of high carotenoid orange carrot.</title>
        <authorList>
            <person name="Iorizzo M."/>
            <person name="Ellison S."/>
            <person name="Senalik D."/>
            <person name="Macko-Podgorni A."/>
            <person name="Grzebelus D."/>
            <person name="Bostan H."/>
            <person name="Rolling W."/>
            <person name="Curaba J."/>
            <person name="Simon P."/>
        </authorList>
    </citation>
    <scope>NUCLEOTIDE SEQUENCE</scope>
    <source>
        <tissue evidence="2">Leaf</tissue>
    </source>
</reference>
<dbReference type="Proteomes" id="UP000077755">
    <property type="component" value="Chromosome 4"/>
</dbReference>
<dbReference type="PANTHER" id="PTHR34546">
    <property type="entry name" value="OS06G0153600 PROTEIN"/>
    <property type="match status" value="1"/>
</dbReference>
<evidence type="ECO:0000256" key="1">
    <source>
        <dbReference type="SAM" id="MobiDB-lite"/>
    </source>
</evidence>
<reference evidence="2" key="1">
    <citation type="journal article" date="2016" name="Nat. Genet.">
        <title>A high-quality carrot genome assembly provides new insights into carotenoid accumulation and asterid genome evolution.</title>
        <authorList>
            <person name="Iorizzo M."/>
            <person name="Ellison S."/>
            <person name="Senalik D."/>
            <person name="Zeng P."/>
            <person name="Satapoomin P."/>
            <person name="Huang J."/>
            <person name="Bowman M."/>
            <person name="Iovene M."/>
            <person name="Sanseverino W."/>
            <person name="Cavagnaro P."/>
            <person name="Yildiz M."/>
            <person name="Macko-Podgorni A."/>
            <person name="Moranska E."/>
            <person name="Grzebelus E."/>
            <person name="Grzebelus D."/>
            <person name="Ashrafi H."/>
            <person name="Zheng Z."/>
            <person name="Cheng S."/>
            <person name="Spooner D."/>
            <person name="Van Deynze A."/>
            <person name="Simon P."/>
        </authorList>
    </citation>
    <scope>NUCLEOTIDE SEQUENCE</scope>
    <source>
        <tissue evidence="2">Leaf</tissue>
    </source>
</reference>
<gene>
    <name evidence="2" type="ORF">DCAR_0417923</name>
</gene>
<keyword evidence="3" id="KW-1185">Reference proteome</keyword>
<organism evidence="2 3">
    <name type="scientific">Daucus carota subsp. sativus</name>
    <name type="common">Carrot</name>
    <dbReference type="NCBI Taxonomy" id="79200"/>
    <lineage>
        <taxon>Eukaryota</taxon>
        <taxon>Viridiplantae</taxon>
        <taxon>Streptophyta</taxon>
        <taxon>Embryophyta</taxon>
        <taxon>Tracheophyta</taxon>
        <taxon>Spermatophyta</taxon>
        <taxon>Magnoliopsida</taxon>
        <taxon>eudicotyledons</taxon>
        <taxon>Gunneridae</taxon>
        <taxon>Pentapetalae</taxon>
        <taxon>asterids</taxon>
        <taxon>campanulids</taxon>
        <taxon>Apiales</taxon>
        <taxon>Apiaceae</taxon>
        <taxon>Apioideae</taxon>
        <taxon>Scandiceae</taxon>
        <taxon>Daucinae</taxon>
        <taxon>Daucus</taxon>
        <taxon>Daucus sect. Daucus</taxon>
    </lineage>
</organism>